<feature type="region of interest" description="Disordered" evidence="1">
    <location>
        <begin position="266"/>
        <end position="298"/>
    </location>
</feature>
<evidence type="ECO:0000256" key="2">
    <source>
        <dbReference type="SAM" id="Phobius"/>
    </source>
</evidence>
<dbReference type="EMBL" id="JAYKXP010000046">
    <property type="protein sequence ID" value="KAK7037535.1"/>
    <property type="molecule type" value="Genomic_DNA"/>
</dbReference>
<feature type="domain" description="DUF6534" evidence="3">
    <location>
        <begin position="173"/>
        <end position="259"/>
    </location>
</feature>
<sequence>MDDAAQIDPVGQIDATIGSMFIGTLIATALWGVTCVQTWFYFDNYRNDRWILKATVIATFLSDTIHQVIICEIVYTYLVSNFGNNDTLKKVLDTVYIEVLFNGFTGLFVQTFLTYRIWSFRKNIPLVLGIGILVAAEFAVSVAYMAQGLAWHLNTYQSLKRLRGLSMSINALAAAADITISASICTLLSSSRTGFAWSNHMINRLMLFSINTGILTSLFACLSLITILIFPDKLIYFCFYFIIGRLYANSLLATLNARRAIRNSQRSTPANDMHSLQEYSGSASRRRPGPSEIGRSPTGVQIQIETIRDYNQAGSITDSVNKENVDRLADDVESANSSARGSKTAPGLEATKDVQVVSFTTADRDRETR</sequence>
<accession>A0AAW0CC35</accession>
<dbReference type="Proteomes" id="UP001383192">
    <property type="component" value="Unassembled WGS sequence"/>
</dbReference>
<dbReference type="AlphaFoldDB" id="A0AAW0CC35"/>
<feature type="region of interest" description="Disordered" evidence="1">
    <location>
        <begin position="329"/>
        <end position="369"/>
    </location>
</feature>
<dbReference type="PANTHER" id="PTHR40465">
    <property type="entry name" value="CHROMOSOME 1, WHOLE GENOME SHOTGUN SEQUENCE"/>
    <property type="match status" value="1"/>
</dbReference>
<proteinExistence type="predicted"/>
<keyword evidence="2" id="KW-1133">Transmembrane helix</keyword>
<evidence type="ECO:0000259" key="3">
    <source>
        <dbReference type="Pfam" id="PF20152"/>
    </source>
</evidence>
<feature type="transmembrane region" description="Helical" evidence="2">
    <location>
        <begin position="20"/>
        <end position="42"/>
    </location>
</feature>
<feature type="transmembrane region" description="Helical" evidence="2">
    <location>
        <begin position="54"/>
        <end position="75"/>
    </location>
</feature>
<comment type="caution">
    <text evidence="4">The sequence shown here is derived from an EMBL/GenBank/DDBJ whole genome shotgun (WGS) entry which is preliminary data.</text>
</comment>
<dbReference type="PANTHER" id="PTHR40465:SF1">
    <property type="entry name" value="DUF6534 DOMAIN-CONTAINING PROTEIN"/>
    <property type="match status" value="1"/>
</dbReference>
<reference evidence="4 5" key="1">
    <citation type="submission" date="2024-01" db="EMBL/GenBank/DDBJ databases">
        <title>A draft genome for a cacao thread blight-causing isolate of Paramarasmius palmivorus.</title>
        <authorList>
            <person name="Baruah I.K."/>
            <person name="Bukari Y."/>
            <person name="Amoako-Attah I."/>
            <person name="Meinhardt L.W."/>
            <person name="Bailey B.A."/>
            <person name="Cohen S.P."/>
        </authorList>
    </citation>
    <scope>NUCLEOTIDE SEQUENCE [LARGE SCALE GENOMIC DNA]</scope>
    <source>
        <strain evidence="4 5">GH-12</strain>
    </source>
</reference>
<keyword evidence="5" id="KW-1185">Reference proteome</keyword>
<dbReference type="InterPro" id="IPR045339">
    <property type="entry name" value="DUF6534"/>
</dbReference>
<gene>
    <name evidence="4" type="ORF">VNI00_011027</name>
</gene>
<keyword evidence="2" id="KW-0812">Transmembrane</keyword>
<feature type="transmembrane region" description="Helical" evidence="2">
    <location>
        <begin position="126"/>
        <end position="147"/>
    </location>
</feature>
<keyword evidence="2" id="KW-0472">Membrane</keyword>
<evidence type="ECO:0000313" key="5">
    <source>
        <dbReference type="Proteomes" id="UP001383192"/>
    </source>
</evidence>
<feature type="transmembrane region" description="Helical" evidence="2">
    <location>
        <begin position="95"/>
        <end position="114"/>
    </location>
</feature>
<organism evidence="4 5">
    <name type="scientific">Paramarasmius palmivorus</name>
    <dbReference type="NCBI Taxonomy" id="297713"/>
    <lineage>
        <taxon>Eukaryota</taxon>
        <taxon>Fungi</taxon>
        <taxon>Dikarya</taxon>
        <taxon>Basidiomycota</taxon>
        <taxon>Agaricomycotina</taxon>
        <taxon>Agaricomycetes</taxon>
        <taxon>Agaricomycetidae</taxon>
        <taxon>Agaricales</taxon>
        <taxon>Marasmiineae</taxon>
        <taxon>Marasmiaceae</taxon>
        <taxon>Paramarasmius</taxon>
    </lineage>
</organism>
<evidence type="ECO:0000313" key="4">
    <source>
        <dbReference type="EMBL" id="KAK7037535.1"/>
    </source>
</evidence>
<feature type="transmembrane region" description="Helical" evidence="2">
    <location>
        <begin position="208"/>
        <end position="228"/>
    </location>
</feature>
<protein>
    <recommendedName>
        <fullName evidence="3">DUF6534 domain-containing protein</fullName>
    </recommendedName>
</protein>
<feature type="transmembrane region" description="Helical" evidence="2">
    <location>
        <begin position="167"/>
        <end position="188"/>
    </location>
</feature>
<name>A0AAW0CC35_9AGAR</name>
<evidence type="ECO:0000256" key="1">
    <source>
        <dbReference type="SAM" id="MobiDB-lite"/>
    </source>
</evidence>
<feature type="transmembrane region" description="Helical" evidence="2">
    <location>
        <begin position="234"/>
        <end position="257"/>
    </location>
</feature>
<dbReference type="Pfam" id="PF20152">
    <property type="entry name" value="DUF6534"/>
    <property type="match status" value="1"/>
</dbReference>